<name>A0A9Q1IVQ3_SYNKA</name>
<dbReference type="InterPro" id="IPR013098">
    <property type="entry name" value="Ig_I-set"/>
</dbReference>
<keyword evidence="3" id="KW-0325">Glycoprotein</keyword>
<evidence type="ECO:0000256" key="6">
    <source>
        <dbReference type="SAM" id="Phobius"/>
    </source>
</evidence>
<dbReference type="PROSITE" id="PS50835">
    <property type="entry name" value="IG_LIKE"/>
    <property type="match status" value="2"/>
</dbReference>
<dbReference type="Pfam" id="PF07679">
    <property type="entry name" value="I-set"/>
    <property type="match status" value="1"/>
</dbReference>
<evidence type="ECO:0000256" key="3">
    <source>
        <dbReference type="ARBA" id="ARBA00023180"/>
    </source>
</evidence>
<keyword evidence="6" id="KW-1133">Transmembrane helix</keyword>
<evidence type="ECO:0000256" key="1">
    <source>
        <dbReference type="ARBA" id="ARBA00022729"/>
    </source>
</evidence>
<dbReference type="SUPFAM" id="SSF48726">
    <property type="entry name" value="Immunoglobulin"/>
    <property type="match status" value="2"/>
</dbReference>
<gene>
    <name evidence="8" type="ORF">SKAU_G00223360</name>
</gene>
<dbReference type="Gene3D" id="2.60.40.10">
    <property type="entry name" value="Immunoglobulins"/>
    <property type="match status" value="2"/>
</dbReference>
<dbReference type="InterPro" id="IPR013783">
    <property type="entry name" value="Ig-like_fold"/>
</dbReference>
<dbReference type="CDD" id="cd00096">
    <property type="entry name" value="Ig"/>
    <property type="match status" value="1"/>
</dbReference>
<dbReference type="Pfam" id="PF13927">
    <property type="entry name" value="Ig_3"/>
    <property type="match status" value="1"/>
</dbReference>
<organism evidence="8 9">
    <name type="scientific">Synaphobranchus kaupii</name>
    <name type="common">Kaup's arrowtooth eel</name>
    <dbReference type="NCBI Taxonomy" id="118154"/>
    <lineage>
        <taxon>Eukaryota</taxon>
        <taxon>Metazoa</taxon>
        <taxon>Chordata</taxon>
        <taxon>Craniata</taxon>
        <taxon>Vertebrata</taxon>
        <taxon>Euteleostomi</taxon>
        <taxon>Actinopterygii</taxon>
        <taxon>Neopterygii</taxon>
        <taxon>Teleostei</taxon>
        <taxon>Anguilliformes</taxon>
        <taxon>Synaphobranchidae</taxon>
        <taxon>Synaphobranchus</taxon>
    </lineage>
</organism>
<protein>
    <recommendedName>
        <fullName evidence="7">Ig-like domain-containing protein</fullName>
    </recommendedName>
</protein>
<evidence type="ECO:0000256" key="2">
    <source>
        <dbReference type="ARBA" id="ARBA00023157"/>
    </source>
</evidence>
<dbReference type="InterPro" id="IPR007110">
    <property type="entry name" value="Ig-like_dom"/>
</dbReference>
<dbReference type="OrthoDB" id="6353782at2759"/>
<keyword evidence="9" id="KW-1185">Reference proteome</keyword>
<feature type="region of interest" description="Disordered" evidence="5">
    <location>
        <begin position="235"/>
        <end position="330"/>
    </location>
</feature>
<evidence type="ECO:0000313" key="8">
    <source>
        <dbReference type="EMBL" id="KAJ8354769.1"/>
    </source>
</evidence>
<evidence type="ECO:0000256" key="5">
    <source>
        <dbReference type="SAM" id="MobiDB-lite"/>
    </source>
</evidence>
<dbReference type="InterPro" id="IPR003598">
    <property type="entry name" value="Ig_sub2"/>
</dbReference>
<feature type="transmembrane region" description="Helical" evidence="6">
    <location>
        <begin position="192"/>
        <end position="214"/>
    </location>
</feature>
<dbReference type="SMART" id="SM00409">
    <property type="entry name" value="IG"/>
    <property type="match status" value="2"/>
</dbReference>
<dbReference type="Proteomes" id="UP001152622">
    <property type="component" value="Chromosome 7"/>
</dbReference>
<dbReference type="InterPro" id="IPR003599">
    <property type="entry name" value="Ig_sub"/>
</dbReference>
<evidence type="ECO:0000259" key="7">
    <source>
        <dbReference type="PROSITE" id="PS50835"/>
    </source>
</evidence>
<accession>A0A9Q1IVQ3</accession>
<keyword evidence="4" id="KW-0393">Immunoglobulin domain</keyword>
<keyword evidence="6" id="KW-0812">Transmembrane</keyword>
<sequence length="330" mass="35075">MTGGSITGPTGVLIAGKSSANLTCQAANGTLISMEWLKDGHPLSPSNRTTFSADNSSVSIDPVQGTDNGQYQCRIINPVSTDTASYTLTVNYGPENGVILGGNAAEVGSSIALYCSAASVPPAAVNWILNGTQTDVNAIVYAIRTVSYTDRGNYTCVATNDITGRSLSIPHVLIVNEKAACLPAYPLTPGEAAGVTIAVIVGVVLLALVMYLGVKHMRIIPKGFGLDAARNNVQSGQAQRQRRERSESKADVQSGQAQRQRRERSESKAPPKERCTNAEPSRKNDSNFPQSSVYENIKPKIPVPPRGGSKATPALPPRGYMEKTPRITHR</sequence>
<dbReference type="InterPro" id="IPR052598">
    <property type="entry name" value="IgSF_CEA-related"/>
</dbReference>
<feature type="domain" description="Ig-like" evidence="7">
    <location>
        <begin position="94"/>
        <end position="168"/>
    </location>
</feature>
<feature type="compositionally biased region" description="Basic and acidic residues" evidence="5">
    <location>
        <begin position="320"/>
        <end position="330"/>
    </location>
</feature>
<feature type="compositionally biased region" description="Basic and acidic residues" evidence="5">
    <location>
        <begin position="263"/>
        <end position="285"/>
    </location>
</feature>
<comment type="caution">
    <text evidence="8">The sequence shown here is derived from an EMBL/GenBank/DDBJ whole genome shotgun (WGS) entry which is preliminary data.</text>
</comment>
<dbReference type="AlphaFoldDB" id="A0A9Q1IVQ3"/>
<evidence type="ECO:0000313" key="9">
    <source>
        <dbReference type="Proteomes" id="UP001152622"/>
    </source>
</evidence>
<keyword evidence="1" id="KW-0732">Signal</keyword>
<keyword evidence="6" id="KW-0472">Membrane</keyword>
<dbReference type="PANTHER" id="PTHR44337:SF20">
    <property type="entry name" value="CARCINOEMBRYONIC ANTIGEN-RELATED CELL ADHESION MOLECULE 5-RELATED"/>
    <property type="match status" value="1"/>
</dbReference>
<dbReference type="SMART" id="SM00408">
    <property type="entry name" value="IGc2"/>
    <property type="match status" value="2"/>
</dbReference>
<dbReference type="PANTHER" id="PTHR44337">
    <property type="entry name" value="CARCINOEMBRYONIC ANTIGEN-RELATED CELL ADHESION MOLECULE 8"/>
    <property type="match status" value="1"/>
</dbReference>
<evidence type="ECO:0000256" key="4">
    <source>
        <dbReference type="ARBA" id="ARBA00023319"/>
    </source>
</evidence>
<keyword evidence="2" id="KW-1015">Disulfide bond</keyword>
<proteinExistence type="predicted"/>
<reference evidence="8" key="1">
    <citation type="journal article" date="2023" name="Science">
        <title>Genome structures resolve the early diversification of teleost fishes.</title>
        <authorList>
            <person name="Parey E."/>
            <person name="Louis A."/>
            <person name="Montfort J."/>
            <person name="Bouchez O."/>
            <person name="Roques C."/>
            <person name="Iampietro C."/>
            <person name="Lluch J."/>
            <person name="Castinel A."/>
            <person name="Donnadieu C."/>
            <person name="Desvignes T."/>
            <person name="Floi Bucao C."/>
            <person name="Jouanno E."/>
            <person name="Wen M."/>
            <person name="Mejri S."/>
            <person name="Dirks R."/>
            <person name="Jansen H."/>
            <person name="Henkel C."/>
            <person name="Chen W.J."/>
            <person name="Zahm M."/>
            <person name="Cabau C."/>
            <person name="Klopp C."/>
            <person name="Thompson A.W."/>
            <person name="Robinson-Rechavi M."/>
            <person name="Braasch I."/>
            <person name="Lecointre G."/>
            <person name="Bobe J."/>
            <person name="Postlethwait J.H."/>
            <person name="Berthelot C."/>
            <person name="Roest Crollius H."/>
            <person name="Guiguen Y."/>
        </authorList>
    </citation>
    <scope>NUCLEOTIDE SEQUENCE</scope>
    <source>
        <strain evidence="8">WJC10195</strain>
    </source>
</reference>
<dbReference type="InterPro" id="IPR036179">
    <property type="entry name" value="Ig-like_dom_sf"/>
</dbReference>
<dbReference type="EMBL" id="JAINUF010000007">
    <property type="protein sequence ID" value="KAJ8354769.1"/>
    <property type="molecule type" value="Genomic_DNA"/>
</dbReference>
<feature type="domain" description="Ig-like" evidence="7">
    <location>
        <begin position="16"/>
        <end position="89"/>
    </location>
</feature>